<dbReference type="Gene3D" id="3.30.260.10">
    <property type="entry name" value="TCP-1-like chaperonin intermediate domain"/>
    <property type="match status" value="1"/>
</dbReference>
<evidence type="ECO:0000256" key="10">
    <source>
        <dbReference type="RuleBase" id="RU000418"/>
    </source>
</evidence>
<dbReference type="EMBL" id="JAJNDB010000001">
    <property type="protein sequence ID" value="MCD2192499.1"/>
    <property type="molecule type" value="Genomic_DNA"/>
</dbReference>
<comment type="function">
    <text evidence="9 11">Together with its co-chaperonin GroES, plays an essential role in assisting protein folding. The GroEL-GroES system forms a nano-cage that allows encapsulation of the non-native substrate proteins and provides a physical environment optimized to promote and accelerate protein folding.</text>
</comment>
<keyword evidence="14" id="KW-1185">Reference proteome</keyword>
<feature type="binding site" evidence="9">
    <location>
        <begin position="29"/>
        <end position="32"/>
    </location>
    <ligand>
        <name>ATP</name>
        <dbReference type="ChEBI" id="CHEBI:30616"/>
    </ligand>
</feature>
<dbReference type="Gene3D" id="3.50.7.10">
    <property type="entry name" value="GroEL"/>
    <property type="match status" value="1"/>
</dbReference>
<proteinExistence type="inferred from homology"/>
<comment type="caution">
    <text evidence="13">The sequence shown here is derived from an EMBL/GenBank/DDBJ whole genome shotgun (WGS) entry which is preliminary data.</text>
</comment>
<dbReference type="InterPro" id="IPR002423">
    <property type="entry name" value="Cpn60/GroEL/TCP-1"/>
</dbReference>
<dbReference type="InterPro" id="IPR018370">
    <property type="entry name" value="Chaperonin_Cpn60_CS"/>
</dbReference>
<keyword evidence="4 9" id="KW-0547">Nucleotide-binding</keyword>
<feature type="region of interest" description="Disordered" evidence="12">
    <location>
        <begin position="520"/>
        <end position="543"/>
    </location>
</feature>
<keyword evidence="5 9" id="KW-0067">ATP-binding</keyword>
<gene>
    <name evidence="9 13" type="primary">groL</name>
    <name evidence="9" type="synonym">groEL</name>
    <name evidence="13" type="ORF">LQ327_03705</name>
</gene>
<evidence type="ECO:0000313" key="14">
    <source>
        <dbReference type="Proteomes" id="UP001199469"/>
    </source>
</evidence>
<dbReference type="PROSITE" id="PS00296">
    <property type="entry name" value="CHAPERONINS_CPN60"/>
    <property type="match status" value="1"/>
</dbReference>
<dbReference type="NCBIfam" id="TIGR02348">
    <property type="entry name" value="GroEL"/>
    <property type="match status" value="1"/>
</dbReference>
<evidence type="ECO:0000256" key="2">
    <source>
        <dbReference type="ARBA" id="ARBA00004241"/>
    </source>
</evidence>
<dbReference type="RefSeq" id="WP_230730197.1">
    <property type="nucleotide sequence ID" value="NZ_JAJNDB010000001.1"/>
</dbReference>
<feature type="binding site" evidence="9">
    <location>
        <begin position="86"/>
        <end position="90"/>
    </location>
    <ligand>
        <name>ATP</name>
        <dbReference type="ChEBI" id="CHEBI:30616"/>
    </ligand>
</feature>
<evidence type="ECO:0000256" key="6">
    <source>
        <dbReference type="ARBA" id="ARBA00023186"/>
    </source>
</evidence>
<dbReference type="InterPro" id="IPR001844">
    <property type="entry name" value="Cpn60/GroEL"/>
</dbReference>
<feature type="binding site" evidence="9">
    <location>
        <position position="493"/>
    </location>
    <ligand>
        <name>ATP</name>
        <dbReference type="ChEBI" id="CHEBI:30616"/>
    </ligand>
</feature>
<keyword evidence="7 9" id="KW-0413">Isomerase</keyword>
<accession>A0ABS8P328</accession>
<dbReference type="PRINTS" id="PR00298">
    <property type="entry name" value="CHAPERONIN60"/>
</dbReference>
<dbReference type="Pfam" id="PF00118">
    <property type="entry name" value="Cpn60_TCP1"/>
    <property type="match status" value="1"/>
</dbReference>
<dbReference type="EC" id="5.6.1.7" evidence="9"/>
<sequence>MPKQITFDETARRALERGVDQLAAAVKVTLGPRGRHVVLSKSFGGPTITNDGVTIAREIDLEDPFENLGVQLAKTAATKTNDVAGDGTTTATVLAQALVSEGLRNLAAGANPTALGAGMAAAAEKITAVLREHATPVDGKKGIASVGAVASRDQTIGDLIGEAMEKVGEDGVITVEESSTLATELEITEGLQFDKGYLSPYFATDNESMEAVLEDAHVLLHRDKISSIQDFLPLLEKVVESGKPLLVIAEDLEGEALSTVVVNAIRKTLKICAVKAPFFGDRRKAFLDDLAAATGATVINPEVGLKLSEAGLDVLGTVRRAVVTKDATTLVEGGGDKAAVEGRVTQIRREIADSDSDWDKEKLSERLAKLSGGVAVVQVGAATETELKERKHRIEDAVAATRAAVEEGIVPGGGAALLHASAELADGLGRTGDEATGVALVRRALSAPLKAIATNAGLEGSVVAAKVADGGWGVGYDAASEKYGDLMAAGIIDPVKVTRSALENAVSIARMVLTTESAVVDKPEEEEPAAAAGGHGHGHGHGH</sequence>
<organism evidence="13 14">
    <name type="scientific">Actinomycetospora endophytica</name>
    <dbReference type="NCBI Taxonomy" id="2291215"/>
    <lineage>
        <taxon>Bacteria</taxon>
        <taxon>Bacillati</taxon>
        <taxon>Actinomycetota</taxon>
        <taxon>Actinomycetes</taxon>
        <taxon>Pseudonocardiales</taxon>
        <taxon>Pseudonocardiaceae</taxon>
        <taxon>Actinomycetospora</taxon>
    </lineage>
</organism>
<dbReference type="SUPFAM" id="SSF48592">
    <property type="entry name" value="GroEL equatorial domain-like"/>
    <property type="match status" value="1"/>
</dbReference>
<name>A0ABS8P328_9PSEU</name>
<dbReference type="NCBIfam" id="NF009488">
    <property type="entry name" value="PRK12850.1"/>
    <property type="match status" value="1"/>
</dbReference>
<dbReference type="HAMAP" id="MF_00600">
    <property type="entry name" value="CH60"/>
    <property type="match status" value="1"/>
</dbReference>
<evidence type="ECO:0000256" key="8">
    <source>
        <dbReference type="ARBA" id="ARBA00025702"/>
    </source>
</evidence>
<feature type="binding site" evidence="9">
    <location>
        <begin position="477"/>
        <end position="479"/>
    </location>
    <ligand>
        <name>ATP</name>
        <dbReference type="ChEBI" id="CHEBI:30616"/>
    </ligand>
</feature>
<evidence type="ECO:0000256" key="9">
    <source>
        <dbReference type="HAMAP-Rule" id="MF_00600"/>
    </source>
</evidence>
<evidence type="ECO:0000256" key="4">
    <source>
        <dbReference type="ARBA" id="ARBA00022741"/>
    </source>
</evidence>
<dbReference type="NCBIfam" id="NF009489">
    <property type="entry name" value="PRK12851.1"/>
    <property type="match status" value="1"/>
</dbReference>
<dbReference type="NCBIfam" id="NF000592">
    <property type="entry name" value="PRK00013.1"/>
    <property type="match status" value="1"/>
</dbReference>
<dbReference type="CDD" id="cd03344">
    <property type="entry name" value="GroEL"/>
    <property type="match status" value="1"/>
</dbReference>
<dbReference type="SUPFAM" id="SSF54849">
    <property type="entry name" value="GroEL-intermediate domain like"/>
    <property type="match status" value="1"/>
</dbReference>
<comment type="similarity">
    <text evidence="3 9 10">Belongs to the chaperonin (HSP60) family.</text>
</comment>
<evidence type="ECO:0000256" key="5">
    <source>
        <dbReference type="ARBA" id="ARBA00022840"/>
    </source>
</evidence>
<evidence type="ECO:0000313" key="13">
    <source>
        <dbReference type="EMBL" id="MCD2192499.1"/>
    </source>
</evidence>
<comment type="subunit">
    <text evidence="9 11">Forms a cylinder of 14 subunits composed of two heptameric rings stacked back-to-back. Interacts with the co-chaperonin GroES.</text>
</comment>
<dbReference type="Gene3D" id="1.10.560.10">
    <property type="entry name" value="GroEL-like equatorial domain"/>
    <property type="match status" value="1"/>
</dbReference>
<evidence type="ECO:0000256" key="11">
    <source>
        <dbReference type="RuleBase" id="RU000419"/>
    </source>
</evidence>
<dbReference type="NCBIfam" id="NF009487">
    <property type="entry name" value="PRK12849.1"/>
    <property type="match status" value="1"/>
</dbReference>
<dbReference type="InterPro" id="IPR027410">
    <property type="entry name" value="TCP-1-like_intermed_sf"/>
</dbReference>
<comment type="subcellular location">
    <subcellularLocation>
        <location evidence="2">Cell surface</location>
    </subcellularLocation>
    <subcellularLocation>
        <location evidence="9">Cytoplasm</location>
    </subcellularLocation>
    <subcellularLocation>
        <location evidence="8">Secreted</location>
        <location evidence="8">Capsule</location>
    </subcellularLocation>
    <subcellularLocation>
        <location evidence="1">Secreted</location>
        <location evidence="1">Cell wall</location>
    </subcellularLocation>
</comment>
<dbReference type="InterPro" id="IPR027409">
    <property type="entry name" value="GroEL-like_apical_dom_sf"/>
</dbReference>
<dbReference type="PANTHER" id="PTHR45633">
    <property type="entry name" value="60 KDA HEAT SHOCK PROTEIN, MITOCHONDRIAL"/>
    <property type="match status" value="1"/>
</dbReference>
<evidence type="ECO:0000256" key="12">
    <source>
        <dbReference type="SAM" id="MobiDB-lite"/>
    </source>
</evidence>
<dbReference type="InterPro" id="IPR027413">
    <property type="entry name" value="GROEL-like_equatorial_sf"/>
</dbReference>
<reference evidence="13 14" key="1">
    <citation type="submission" date="2021-11" db="EMBL/GenBank/DDBJ databases">
        <title>Draft genome sequence of Actinomycetospora sp. SF1 isolated from the rhizosphere soil.</title>
        <authorList>
            <person name="Duangmal K."/>
            <person name="Chantavorakit T."/>
        </authorList>
    </citation>
    <scope>NUCLEOTIDE SEQUENCE [LARGE SCALE GENOMIC DNA]</scope>
    <source>
        <strain evidence="13 14">TBRC 5722</strain>
    </source>
</reference>
<comment type="caution">
    <text evidence="9">Lacks conserved residue(s) required for the propagation of feature annotation.</text>
</comment>
<keyword evidence="6 9" id="KW-0143">Chaperone</keyword>
<keyword evidence="9" id="KW-0963">Cytoplasm</keyword>
<evidence type="ECO:0000256" key="7">
    <source>
        <dbReference type="ARBA" id="ARBA00023235"/>
    </source>
</evidence>
<dbReference type="Proteomes" id="UP001199469">
    <property type="component" value="Unassembled WGS sequence"/>
</dbReference>
<evidence type="ECO:0000256" key="3">
    <source>
        <dbReference type="ARBA" id="ARBA00006607"/>
    </source>
</evidence>
<protein>
    <recommendedName>
        <fullName evidence="9">Chaperonin GroEL</fullName>
        <ecNumber evidence="9">5.6.1.7</ecNumber>
    </recommendedName>
    <alternativeName>
        <fullName evidence="9">60 kDa chaperonin</fullName>
    </alternativeName>
    <alternativeName>
        <fullName evidence="9">Chaperonin-60</fullName>
        <shortName evidence="9">Cpn60</shortName>
    </alternativeName>
</protein>
<evidence type="ECO:0000256" key="1">
    <source>
        <dbReference type="ARBA" id="ARBA00004191"/>
    </source>
</evidence>
<dbReference type="SUPFAM" id="SSF52029">
    <property type="entry name" value="GroEL apical domain-like"/>
    <property type="match status" value="1"/>
</dbReference>
<feature type="binding site" evidence="9">
    <location>
        <position position="413"/>
    </location>
    <ligand>
        <name>ATP</name>
        <dbReference type="ChEBI" id="CHEBI:30616"/>
    </ligand>
</feature>